<dbReference type="SUPFAM" id="SSF46689">
    <property type="entry name" value="Homeodomain-like"/>
    <property type="match status" value="1"/>
</dbReference>
<dbReference type="Proteomes" id="UP000247459">
    <property type="component" value="Unassembled WGS sequence"/>
</dbReference>
<dbReference type="PROSITE" id="PS01124">
    <property type="entry name" value="HTH_ARAC_FAMILY_2"/>
    <property type="match status" value="1"/>
</dbReference>
<evidence type="ECO:0000259" key="4">
    <source>
        <dbReference type="PROSITE" id="PS01124"/>
    </source>
</evidence>
<dbReference type="Pfam" id="PF12833">
    <property type="entry name" value="HTH_18"/>
    <property type="match status" value="1"/>
</dbReference>
<sequence length="304" mass="34297">MSSTYLPPALGESVHEVFYPDVQTTVNLFAIHLRSVGGDWNYPAHEHPQYELNYVTEGVQLMSVNGQMYTQKAGELLLIPPGSVHSSQSQDGQGFTYFCMHFDIDDQLFLSLLARIKQTLFHADNPVTLKIEPVLSKLMNSANEESTPNTMVQRMQLQSAVFELFGHLWEAVSQEAAHLFSEGYERIELAHQIRNRLQGLVNQQFKQGNETDSHYGIDDIAAELGISSSHCNRVFKQVFGQSPRVALSEMVLHEAKVLLGNPKLSIQSIAAMLGYKDIAHFSRQFKRWSGMSPSRFRQEQPAVQ</sequence>
<proteinExistence type="predicted"/>
<dbReference type="OrthoDB" id="1975977at2"/>
<dbReference type="EMBL" id="PRLG01000029">
    <property type="protein sequence ID" value="PYY25991.1"/>
    <property type="molecule type" value="Genomic_DNA"/>
</dbReference>
<evidence type="ECO:0000313" key="5">
    <source>
        <dbReference type="EMBL" id="PYY25991.1"/>
    </source>
</evidence>
<dbReference type="AlphaFoldDB" id="A0A2W0CQM4"/>
<reference evidence="5 6" key="1">
    <citation type="submission" date="2018-01" db="EMBL/GenBank/DDBJ databases">
        <title>Genome sequence of the PGP bacterium Paenibacillus illinoisensis E3.</title>
        <authorList>
            <person name="Rolli E."/>
            <person name="Marasco R."/>
            <person name="Bessem C."/>
            <person name="Michoud G."/>
            <person name="Gaiarsa S."/>
            <person name="Borin S."/>
            <person name="Daffonchio D."/>
        </authorList>
    </citation>
    <scope>NUCLEOTIDE SEQUENCE [LARGE SCALE GENOMIC DNA]</scope>
    <source>
        <strain evidence="5 6">E3</strain>
    </source>
</reference>
<dbReference type="Pfam" id="PF02311">
    <property type="entry name" value="AraC_binding"/>
    <property type="match status" value="1"/>
</dbReference>
<dbReference type="PANTHER" id="PTHR43280">
    <property type="entry name" value="ARAC-FAMILY TRANSCRIPTIONAL REGULATOR"/>
    <property type="match status" value="1"/>
</dbReference>
<protein>
    <submittedName>
        <fullName evidence="5">AraC family transcriptional regulator</fullName>
        <ecNumber evidence="5">2.7.11.22</ecNumber>
    </submittedName>
</protein>
<dbReference type="GO" id="GO:0043565">
    <property type="term" value="F:sequence-specific DNA binding"/>
    <property type="evidence" value="ECO:0007669"/>
    <property type="project" value="InterPro"/>
</dbReference>
<evidence type="ECO:0000256" key="1">
    <source>
        <dbReference type="ARBA" id="ARBA00023015"/>
    </source>
</evidence>
<keyword evidence="5" id="KW-0808">Transferase</keyword>
<dbReference type="SUPFAM" id="SSF51215">
    <property type="entry name" value="Regulatory protein AraC"/>
    <property type="match status" value="1"/>
</dbReference>
<evidence type="ECO:0000313" key="6">
    <source>
        <dbReference type="Proteomes" id="UP000247459"/>
    </source>
</evidence>
<gene>
    <name evidence="5" type="ORF">PIL02S_05361</name>
</gene>
<dbReference type="Gene3D" id="1.10.10.60">
    <property type="entry name" value="Homeodomain-like"/>
    <property type="match status" value="2"/>
</dbReference>
<keyword evidence="2" id="KW-0238">DNA-binding</keyword>
<feature type="domain" description="HTH araC/xylS-type" evidence="4">
    <location>
        <begin position="195"/>
        <end position="299"/>
    </location>
</feature>
<dbReference type="InterPro" id="IPR018060">
    <property type="entry name" value="HTH_AraC"/>
</dbReference>
<dbReference type="PRINTS" id="PR00032">
    <property type="entry name" value="HTHARAC"/>
</dbReference>
<evidence type="ECO:0000256" key="3">
    <source>
        <dbReference type="ARBA" id="ARBA00023163"/>
    </source>
</evidence>
<dbReference type="PANTHER" id="PTHR43280:SF32">
    <property type="entry name" value="TRANSCRIPTIONAL REGULATORY PROTEIN"/>
    <property type="match status" value="1"/>
</dbReference>
<dbReference type="Gene3D" id="2.60.120.10">
    <property type="entry name" value="Jelly Rolls"/>
    <property type="match status" value="1"/>
</dbReference>
<dbReference type="InterPro" id="IPR037923">
    <property type="entry name" value="HTH-like"/>
</dbReference>
<dbReference type="InterPro" id="IPR009057">
    <property type="entry name" value="Homeodomain-like_sf"/>
</dbReference>
<organism evidence="5 6">
    <name type="scientific">Paenibacillus illinoisensis</name>
    <dbReference type="NCBI Taxonomy" id="59845"/>
    <lineage>
        <taxon>Bacteria</taxon>
        <taxon>Bacillati</taxon>
        <taxon>Bacillota</taxon>
        <taxon>Bacilli</taxon>
        <taxon>Bacillales</taxon>
        <taxon>Paenibacillaceae</taxon>
        <taxon>Paenibacillus</taxon>
    </lineage>
</organism>
<name>A0A2W0CQM4_9BACL</name>
<keyword evidence="1" id="KW-0805">Transcription regulation</keyword>
<dbReference type="InterPro" id="IPR020449">
    <property type="entry name" value="Tscrpt_reg_AraC-type_HTH"/>
</dbReference>
<dbReference type="EC" id="2.7.11.22" evidence="5"/>
<comment type="caution">
    <text evidence="5">The sequence shown here is derived from an EMBL/GenBank/DDBJ whole genome shotgun (WGS) entry which is preliminary data.</text>
</comment>
<keyword evidence="3" id="KW-0804">Transcription</keyword>
<dbReference type="RefSeq" id="WP_110822098.1">
    <property type="nucleotide sequence ID" value="NZ_PRLG01000029.1"/>
</dbReference>
<evidence type="ECO:0000256" key="2">
    <source>
        <dbReference type="ARBA" id="ARBA00023125"/>
    </source>
</evidence>
<dbReference type="InterPro" id="IPR014710">
    <property type="entry name" value="RmlC-like_jellyroll"/>
</dbReference>
<dbReference type="InterPro" id="IPR003313">
    <property type="entry name" value="AraC-bd"/>
</dbReference>
<dbReference type="GO" id="GO:0004693">
    <property type="term" value="F:cyclin-dependent protein serine/threonine kinase activity"/>
    <property type="evidence" value="ECO:0007669"/>
    <property type="project" value="UniProtKB-EC"/>
</dbReference>
<accession>A0A2W0CQM4</accession>
<dbReference type="SMART" id="SM00342">
    <property type="entry name" value="HTH_ARAC"/>
    <property type="match status" value="1"/>
</dbReference>
<dbReference type="GO" id="GO:0003700">
    <property type="term" value="F:DNA-binding transcription factor activity"/>
    <property type="evidence" value="ECO:0007669"/>
    <property type="project" value="InterPro"/>
</dbReference>